<feature type="transmembrane region" description="Helical" evidence="12">
    <location>
        <begin position="7"/>
        <end position="31"/>
    </location>
</feature>
<evidence type="ECO:0000256" key="4">
    <source>
        <dbReference type="ARBA" id="ARBA00022692"/>
    </source>
</evidence>
<dbReference type="PROSITE" id="PS50004">
    <property type="entry name" value="C2"/>
    <property type="match status" value="1"/>
</dbReference>
<evidence type="ECO:0000313" key="15">
    <source>
        <dbReference type="EMBL" id="KAJ8766989.1"/>
    </source>
</evidence>
<dbReference type="SUPFAM" id="SSF49562">
    <property type="entry name" value="C2 domain (Calcium/lipid-binding domain, CaLB)"/>
    <property type="match status" value="1"/>
</dbReference>
<dbReference type="Gene3D" id="2.60.40.150">
    <property type="entry name" value="C2 domain"/>
    <property type="match status" value="1"/>
</dbReference>
<evidence type="ECO:0000259" key="14">
    <source>
        <dbReference type="PROSITE" id="PS51847"/>
    </source>
</evidence>
<reference evidence="15 16" key="1">
    <citation type="submission" date="2021-09" db="EMBL/GenBank/DDBJ databases">
        <title>Genomic insights and catalytic innovation underlie evolution of tropane alkaloids biosynthesis.</title>
        <authorList>
            <person name="Wang Y.-J."/>
            <person name="Tian T."/>
            <person name="Huang J.-P."/>
            <person name="Huang S.-X."/>
        </authorList>
    </citation>
    <scope>NUCLEOTIDE SEQUENCE [LARGE SCALE GENOMIC DNA]</scope>
    <source>
        <strain evidence="15">KIB-2018</strain>
        <tissue evidence="15">Leaf</tissue>
    </source>
</reference>
<keyword evidence="8 12" id="KW-1133">Transmembrane helix</keyword>
<dbReference type="InterPro" id="IPR000008">
    <property type="entry name" value="C2_dom"/>
</dbReference>
<dbReference type="Pfam" id="PF00168">
    <property type="entry name" value="C2"/>
    <property type="match status" value="1"/>
</dbReference>
<dbReference type="InterPro" id="IPR045050">
    <property type="entry name" value="Synaptotagmin_plant"/>
</dbReference>
<keyword evidence="3" id="KW-0813">Transport</keyword>
<comment type="caution">
    <text evidence="15">The sequence shown here is derived from an EMBL/GenBank/DDBJ whole genome shotgun (WGS) entry which is preliminary data.</text>
</comment>
<dbReference type="GO" id="GO:0008289">
    <property type="term" value="F:lipid binding"/>
    <property type="evidence" value="ECO:0007669"/>
    <property type="project" value="UniProtKB-KW"/>
</dbReference>
<keyword evidence="6" id="KW-0677">Repeat</keyword>
<evidence type="ECO:0000256" key="5">
    <source>
        <dbReference type="ARBA" id="ARBA00022723"/>
    </source>
</evidence>
<keyword evidence="7" id="KW-0106">Calcium</keyword>
<name>A0AAV8TLG0_9ROSI</name>
<dbReference type="CDD" id="cd21677">
    <property type="entry name" value="SMP_SYT"/>
    <property type="match status" value="1"/>
</dbReference>
<keyword evidence="10" id="KW-0446">Lipid-binding</keyword>
<dbReference type="GO" id="GO:0016020">
    <property type="term" value="C:membrane"/>
    <property type="evidence" value="ECO:0007669"/>
    <property type="project" value="UniProtKB-SubCell"/>
</dbReference>
<evidence type="ECO:0000256" key="10">
    <source>
        <dbReference type="ARBA" id="ARBA00023121"/>
    </source>
</evidence>
<comment type="similarity">
    <text evidence="2">Belongs to the synaptotagmin family.</text>
</comment>
<keyword evidence="4 12" id="KW-0812">Transmembrane</keyword>
<dbReference type="PROSITE" id="PS51847">
    <property type="entry name" value="SMP"/>
    <property type="match status" value="1"/>
</dbReference>
<comment type="subcellular location">
    <subcellularLocation>
        <location evidence="1">Membrane</location>
        <topology evidence="1">Single-pass membrane protein</topology>
    </subcellularLocation>
</comment>
<evidence type="ECO:0000256" key="1">
    <source>
        <dbReference type="ARBA" id="ARBA00004167"/>
    </source>
</evidence>
<dbReference type="GO" id="GO:0006869">
    <property type="term" value="P:lipid transport"/>
    <property type="evidence" value="ECO:0007669"/>
    <property type="project" value="UniProtKB-KW"/>
</dbReference>
<feature type="domain" description="SMP-LTD" evidence="14">
    <location>
        <begin position="67"/>
        <end position="249"/>
    </location>
</feature>
<accession>A0AAV8TLG0</accession>
<sequence>MGFLSTILGFWGFGLGITMGLVIGYFLFIYVQPSDVKDPEIRPLVEQDSETLQRMLPEIPLWVKNPDYDRVDWLNKFLQYMWPYLDKAICKTAKNIATPIIAEQIPKYKIDAVEFETLTLGSLPPTFQGMKVYVTDEKELIMEPSVKWAANPNITVAAKAFGLRATVQVLDLQVFASPRITLKPLVPSFPCFAKICVSLMEKPHVDFGLKLVGADLMAIPGLYRVVQEIIKDQVANMYLWPKTLEVEILDPAVGVLNVKVLRAMKLKKKDLLGASDPYVKIKLTEDKLASKKTTVKHKNLNPEWNEEFNLVVKDPETQAVEFHVYDWEQVGKHDKMGMNVVPLKELTPEEPKVLTFDLVKIWIENDPQMKRLVGSLWWN</sequence>
<organism evidence="15 16">
    <name type="scientific">Erythroxylum novogranatense</name>
    <dbReference type="NCBI Taxonomy" id="1862640"/>
    <lineage>
        <taxon>Eukaryota</taxon>
        <taxon>Viridiplantae</taxon>
        <taxon>Streptophyta</taxon>
        <taxon>Embryophyta</taxon>
        <taxon>Tracheophyta</taxon>
        <taxon>Spermatophyta</taxon>
        <taxon>Magnoliopsida</taxon>
        <taxon>eudicotyledons</taxon>
        <taxon>Gunneridae</taxon>
        <taxon>Pentapetalae</taxon>
        <taxon>rosids</taxon>
        <taxon>fabids</taxon>
        <taxon>Malpighiales</taxon>
        <taxon>Erythroxylaceae</taxon>
        <taxon>Erythroxylum</taxon>
    </lineage>
</organism>
<dbReference type="FunFam" id="2.60.40.150:FF:000102">
    <property type="entry name" value="Synaptotagmin-2 isoform A"/>
    <property type="match status" value="1"/>
</dbReference>
<evidence type="ECO:0000256" key="2">
    <source>
        <dbReference type="ARBA" id="ARBA00006996"/>
    </source>
</evidence>
<evidence type="ECO:0000256" key="3">
    <source>
        <dbReference type="ARBA" id="ARBA00022448"/>
    </source>
</evidence>
<dbReference type="InterPro" id="IPR035892">
    <property type="entry name" value="C2_domain_sf"/>
</dbReference>
<keyword evidence="9" id="KW-0445">Lipid transport</keyword>
<dbReference type="Pfam" id="PF17047">
    <property type="entry name" value="SMP_LBD"/>
    <property type="match status" value="1"/>
</dbReference>
<dbReference type="SMART" id="SM00239">
    <property type="entry name" value="C2"/>
    <property type="match status" value="1"/>
</dbReference>
<dbReference type="PANTHER" id="PTHR10774">
    <property type="entry name" value="EXTENDED SYNAPTOTAGMIN-RELATED"/>
    <property type="match status" value="1"/>
</dbReference>
<evidence type="ECO:0000256" key="11">
    <source>
        <dbReference type="ARBA" id="ARBA00023136"/>
    </source>
</evidence>
<protein>
    <submittedName>
        <fullName evidence="15">Uncharacterized protein</fullName>
    </submittedName>
</protein>
<evidence type="ECO:0000256" key="8">
    <source>
        <dbReference type="ARBA" id="ARBA00022989"/>
    </source>
</evidence>
<keyword evidence="5" id="KW-0479">Metal-binding</keyword>
<evidence type="ECO:0000256" key="6">
    <source>
        <dbReference type="ARBA" id="ARBA00022737"/>
    </source>
</evidence>
<feature type="domain" description="C2" evidence="13">
    <location>
        <begin position="240"/>
        <end position="356"/>
    </location>
</feature>
<dbReference type="AlphaFoldDB" id="A0AAV8TLG0"/>
<dbReference type="InterPro" id="IPR039010">
    <property type="entry name" value="Synaptotagmin_SMP"/>
</dbReference>
<dbReference type="InterPro" id="IPR031468">
    <property type="entry name" value="SMP_LBD"/>
</dbReference>
<evidence type="ECO:0000256" key="9">
    <source>
        <dbReference type="ARBA" id="ARBA00023055"/>
    </source>
</evidence>
<dbReference type="PANTHER" id="PTHR10774:SF214">
    <property type="entry name" value="CALCIUM-DEPENDENT LIPID-BINDING (CALB DOMAIN) FAMILY PROTEIN-RELATED"/>
    <property type="match status" value="1"/>
</dbReference>
<dbReference type="CDD" id="cd00030">
    <property type="entry name" value="C2"/>
    <property type="match status" value="1"/>
</dbReference>
<evidence type="ECO:0000256" key="12">
    <source>
        <dbReference type="SAM" id="Phobius"/>
    </source>
</evidence>
<dbReference type="GO" id="GO:0005783">
    <property type="term" value="C:endoplasmic reticulum"/>
    <property type="evidence" value="ECO:0007669"/>
    <property type="project" value="TreeGrafter"/>
</dbReference>
<gene>
    <name evidence="15" type="ORF">K2173_012498</name>
</gene>
<dbReference type="EMBL" id="JAIWQS010000004">
    <property type="protein sequence ID" value="KAJ8766989.1"/>
    <property type="molecule type" value="Genomic_DNA"/>
</dbReference>
<dbReference type="PRINTS" id="PR00360">
    <property type="entry name" value="C2DOMAIN"/>
</dbReference>
<evidence type="ECO:0000313" key="16">
    <source>
        <dbReference type="Proteomes" id="UP001159364"/>
    </source>
</evidence>
<evidence type="ECO:0000259" key="13">
    <source>
        <dbReference type="PROSITE" id="PS50004"/>
    </source>
</evidence>
<dbReference type="GO" id="GO:0046872">
    <property type="term" value="F:metal ion binding"/>
    <property type="evidence" value="ECO:0007669"/>
    <property type="project" value="UniProtKB-KW"/>
</dbReference>
<evidence type="ECO:0000256" key="7">
    <source>
        <dbReference type="ARBA" id="ARBA00022837"/>
    </source>
</evidence>
<dbReference type="Proteomes" id="UP001159364">
    <property type="component" value="Linkage Group LG04"/>
</dbReference>
<keyword evidence="11 12" id="KW-0472">Membrane</keyword>
<proteinExistence type="inferred from homology"/>
<keyword evidence="16" id="KW-1185">Reference proteome</keyword>